<name>A0ABR1MDQ8_9PEZI</name>
<dbReference type="InterPro" id="IPR011333">
    <property type="entry name" value="SKP1/BTB/POZ_sf"/>
</dbReference>
<sequence length="245" mass="28370">MESSTPNAVPEQVKKLSVANETVHPPVKEDRFSHMLSSRVIEVVVGVDDNKKTFLLHEDLLCCASSKMKFQLRGPFKEAQTGRIPDCEEDPALFAFFAEYLYRDTWLLEDKNIQHPSHWILLARLYAMGERLMAHEFQRACAWKFARDFSLDSKIADTEICQLLEVVTETPEEITSDNLSCLIFWYTASKLSRLRKCSEFKHLLIKSPDLGRRILMWAADNTQSKKPFEAKDRPRGSFVDEINFY</sequence>
<dbReference type="Gene3D" id="3.30.710.10">
    <property type="entry name" value="Potassium Channel Kv1.1, Chain A"/>
    <property type="match status" value="1"/>
</dbReference>
<accession>A0ABR1MDQ8</accession>
<keyword evidence="2" id="KW-1185">Reference proteome</keyword>
<dbReference type="PANTHER" id="PTHR47843">
    <property type="entry name" value="BTB DOMAIN-CONTAINING PROTEIN-RELATED"/>
    <property type="match status" value="1"/>
</dbReference>
<reference evidence="1 2" key="1">
    <citation type="submission" date="2024-04" db="EMBL/GenBank/DDBJ databases">
        <title>Phyllosticta paracitricarpa is synonymous to the EU quarantine fungus P. citricarpa based on phylogenomic analyses.</title>
        <authorList>
            <consortium name="Lawrence Berkeley National Laboratory"/>
            <person name="Van Ingen-Buijs V.A."/>
            <person name="Van Westerhoven A.C."/>
            <person name="Haridas S."/>
            <person name="Skiadas P."/>
            <person name="Martin F."/>
            <person name="Groenewald J.Z."/>
            <person name="Crous P.W."/>
            <person name="Seidl M.F."/>
        </authorList>
    </citation>
    <scope>NUCLEOTIDE SEQUENCE [LARGE SCALE GENOMIC DNA]</scope>
    <source>
        <strain evidence="1 2">CBS 122670</strain>
    </source>
</reference>
<dbReference type="Proteomes" id="UP001365128">
    <property type="component" value="Unassembled WGS sequence"/>
</dbReference>
<dbReference type="PANTHER" id="PTHR47843:SF2">
    <property type="entry name" value="BTB DOMAIN-CONTAINING PROTEIN"/>
    <property type="match status" value="1"/>
</dbReference>
<comment type="caution">
    <text evidence="1">The sequence shown here is derived from an EMBL/GenBank/DDBJ whole genome shotgun (WGS) entry which is preliminary data.</text>
</comment>
<proteinExistence type="predicted"/>
<evidence type="ECO:0008006" key="3">
    <source>
        <dbReference type="Google" id="ProtNLM"/>
    </source>
</evidence>
<dbReference type="SUPFAM" id="SSF54695">
    <property type="entry name" value="POZ domain"/>
    <property type="match status" value="1"/>
</dbReference>
<gene>
    <name evidence="1" type="ORF">IWX46DRAFT_599383</name>
</gene>
<dbReference type="EMBL" id="JBBPDW010000014">
    <property type="protein sequence ID" value="KAK7546643.1"/>
    <property type="molecule type" value="Genomic_DNA"/>
</dbReference>
<evidence type="ECO:0000313" key="1">
    <source>
        <dbReference type="EMBL" id="KAK7546643.1"/>
    </source>
</evidence>
<organism evidence="1 2">
    <name type="scientific">Phyllosticta citricarpa</name>
    <dbReference type="NCBI Taxonomy" id="55181"/>
    <lineage>
        <taxon>Eukaryota</taxon>
        <taxon>Fungi</taxon>
        <taxon>Dikarya</taxon>
        <taxon>Ascomycota</taxon>
        <taxon>Pezizomycotina</taxon>
        <taxon>Dothideomycetes</taxon>
        <taxon>Dothideomycetes incertae sedis</taxon>
        <taxon>Botryosphaeriales</taxon>
        <taxon>Phyllostictaceae</taxon>
        <taxon>Phyllosticta</taxon>
    </lineage>
</organism>
<evidence type="ECO:0000313" key="2">
    <source>
        <dbReference type="Proteomes" id="UP001365128"/>
    </source>
</evidence>
<protein>
    <recommendedName>
        <fullName evidence="3">BTB domain-containing protein</fullName>
    </recommendedName>
</protein>